<accession>A0A0F8WXD9</accession>
<gene>
    <name evidence="1" type="ORF">LCGC14_3013760</name>
</gene>
<protein>
    <submittedName>
        <fullName evidence="1">Uncharacterized protein</fullName>
    </submittedName>
</protein>
<dbReference type="EMBL" id="LAZR01062444">
    <property type="protein sequence ID" value="KKK61497.1"/>
    <property type="molecule type" value="Genomic_DNA"/>
</dbReference>
<name>A0A0F8WXD9_9ZZZZ</name>
<organism evidence="1">
    <name type="scientific">marine sediment metagenome</name>
    <dbReference type="NCBI Taxonomy" id="412755"/>
    <lineage>
        <taxon>unclassified sequences</taxon>
        <taxon>metagenomes</taxon>
        <taxon>ecological metagenomes</taxon>
    </lineage>
</organism>
<comment type="caution">
    <text evidence="1">The sequence shown here is derived from an EMBL/GenBank/DDBJ whole genome shotgun (WGS) entry which is preliminary data.</text>
</comment>
<evidence type="ECO:0000313" key="1">
    <source>
        <dbReference type="EMBL" id="KKK61497.1"/>
    </source>
</evidence>
<proteinExistence type="predicted"/>
<dbReference type="AlphaFoldDB" id="A0A0F8WXD9"/>
<feature type="non-terminal residue" evidence="1">
    <location>
        <position position="66"/>
    </location>
</feature>
<sequence length="66" mass="8090">MSDFYSKIEKPVRELVRLLRDNGFNTVCSCGHKKYIQMEWYAHEDIQRLYSLLWDNGYKNFELHLF</sequence>
<reference evidence="1" key="1">
    <citation type="journal article" date="2015" name="Nature">
        <title>Complex archaea that bridge the gap between prokaryotes and eukaryotes.</title>
        <authorList>
            <person name="Spang A."/>
            <person name="Saw J.H."/>
            <person name="Jorgensen S.L."/>
            <person name="Zaremba-Niedzwiedzka K."/>
            <person name="Martijn J."/>
            <person name="Lind A.E."/>
            <person name="van Eijk R."/>
            <person name="Schleper C."/>
            <person name="Guy L."/>
            <person name="Ettema T.J."/>
        </authorList>
    </citation>
    <scope>NUCLEOTIDE SEQUENCE</scope>
</reference>